<evidence type="ECO:0000256" key="2">
    <source>
        <dbReference type="ARBA" id="ARBA00022741"/>
    </source>
</evidence>
<dbReference type="Pfam" id="PF00004">
    <property type="entry name" value="AAA"/>
    <property type="match status" value="1"/>
</dbReference>
<organism evidence="7 8">
    <name type="scientific">Periweissella cryptocerci</name>
    <dbReference type="NCBI Taxonomy" id="2506420"/>
    <lineage>
        <taxon>Bacteria</taxon>
        <taxon>Bacillati</taxon>
        <taxon>Bacillota</taxon>
        <taxon>Bacilli</taxon>
        <taxon>Lactobacillales</taxon>
        <taxon>Lactobacillaceae</taxon>
        <taxon>Periweissella</taxon>
    </lineage>
</organism>
<dbReference type="PROSITE" id="PS00870">
    <property type="entry name" value="CLPAB_1"/>
    <property type="match status" value="1"/>
</dbReference>
<sequence>MMLEDGFLSRYTTNLNDKVRENIQRYKVFSRETEIKQAMVSLLQVIKSNPILVGEAGVGKTAIVEGFVHEIIRGNVHPKLKDKTVLSLQISSLMPTGDGISFAAKLQGIVDELVVANEDYILFIDEIHQIVGTGSENSKSAVDAGNILKPVLSRGDVQVIGATTIVEYHDYIESDEALARRFDVVPVNEPSKEAAREILSGIHGLFEETHGLTITNGAIEAAVELSSRYITDRYLPDKAIELIDNASARATINGENTVTELGIATVLESKLNIPAMVLLEQADEKLENLYSILTANILGQDEIMGEIVGALKVRNAGLADTSKPLSFLSGGTTGVGKTETAKVLATALFGSAEAMIRFDMSEFKQRSDVDRFKNLLIEKVKRRPYAILLLDEMEKANVEVFDLLLQVLDDGRLSDDYGRTINFKDVIVIMTSNLGADHIRNRFAKSKEFREDKQHADNFMAAYKRSLVEGGMRAEFIGRIGHILIYNVLDTPAIRSIVLNKMRTLAFKSKDKGYELLYTNESISALVPEFATGKHIVRDDYDQIIAKEPLLPIVDYLATLGFNPDTGGARALDSVIEKVVAIPLAEIMYNDKLAGMQSYDKFAFYTQGNPPDKTTTVRHAEWRAMMAKSKVRHRVEG</sequence>
<dbReference type="Gene3D" id="1.10.8.60">
    <property type="match status" value="1"/>
</dbReference>
<dbReference type="CDD" id="cd00009">
    <property type="entry name" value="AAA"/>
    <property type="match status" value="1"/>
</dbReference>
<comment type="function">
    <text evidence="5">Part of a stress-induced multi-chaperone system, it is involved in the recovery of the cell from heat-induced damage, in cooperation with DnaK, DnaJ and GrpE. Acts before DnaK, in the processing of protein aggregates. Protein binding stimulates the ATPase activity; ATP hydrolysis unfolds the denatured protein aggregates, which probably helps expose new hydrophobic binding sites on the surface of ClpB-bound aggregates, contributing to the solubilization and refolding of denatured protein aggregates by DnaK.</text>
</comment>
<feature type="domain" description="AAA+ ATPase" evidence="6">
    <location>
        <begin position="322"/>
        <end position="453"/>
    </location>
</feature>
<dbReference type="InterPro" id="IPR050130">
    <property type="entry name" value="ClpA_ClpB"/>
</dbReference>
<dbReference type="EMBL" id="CP037940">
    <property type="protein sequence ID" value="QBO34988.1"/>
    <property type="molecule type" value="Genomic_DNA"/>
</dbReference>
<dbReference type="Proteomes" id="UP000292886">
    <property type="component" value="Chromosome"/>
</dbReference>
<evidence type="ECO:0000313" key="7">
    <source>
        <dbReference type="EMBL" id="QBO34988.1"/>
    </source>
</evidence>
<dbReference type="GO" id="GO:0005737">
    <property type="term" value="C:cytoplasm"/>
    <property type="evidence" value="ECO:0007669"/>
    <property type="project" value="TreeGrafter"/>
</dbReference>
<dbReference type="GO" id="GO:0034605">
    <property type="term" value="P:cellular response to heat"/>
    <property type="evidence" value="ECO:0007669"/>
    <property type="project" value="TreeGrafter"/>
</dbReference>
<evidence type="ECO:0000256" key="1">
    <source>
        <dbReference type="ARBA" id="ARBA00022737"/>
    </source>
</evidence>
<dbReference type="Pfam" id="PF07724">
    <property type="entry name" value="AAA_2"/>
    <property type="match status" value="1"/>
</dbReference>
<evidence type="ECO:0000256" key="4">
    <source>
        <dbReference type="ARBA" id="ARBA00023186"/>
    </source>
</evidence>
<dbReference type="GO" id="GO:0005524">
    <property type="term" value="F:ATP binding"/>
    <property type="evidence" value="ECO:0007669"/>
    <property type="project" value="UniProtKB-KW"/>
</dbReference>
<proteinExistence type="predicted"/>
<dbReference type="KEGG" id="wei:EQG49_00265"/>
<keyword evidence="7" id="KW-0645">Protease</keyword>
<dbReference type="RefSeq" id="WP_133362068.1">
    <property type="nucleotide sequence ID" value="NZ_CP037940.1"/>
</dbReference>
<dbReference type="InterPro" id="IPR027417">
    <property type="entry name" value="P-loop_NTPase"/>
</dbReference>
<dbReference type="SUPFAM" id="SSF52540">
    <property type="entry name" value="P-loop containing nucleoside triphosphate hydrolases"/>
    <property type="match status" value="2"/>
</dbReference>
<evidence type="ECO:0000256" key="5">
    <source>
        <dbReference type="ARBA" id="ARBA00025613"/>
    </source>
</evidence>
<dbReference type="InterPro" id="IPR001270">
    <property type="entry name" value="ClpA/B"/>
</dbReference>
<name>A0A4P6YQU9_9LACO</name>
<dbReference type="GO" id="GO:0008233">
    <property type="term" value="F:peptidase activity"/>
    <property type="evidence" value="ECO:0007669"/>
    <property type="project" value="UniProtKB-KW"/>
</dbReference>
<keyword evidence="4" id="KW-0143">Chaperone</keyword>
<dbReference type="InterPro" id="IPR041546">
    <property type="entry name" value="ClpA/ClpB_AAA_lid"/>
</dbReference>
<dbReference type="Pfam" id="PF17871">
    <property type="entry name" value="AAA_lid_9"/>
    <property type="match status" value="1"/>
</dbReference>
<dbReference type="InterPro" id="IPR003959">
    <property type="entry name" value="ATPase_AAA_core"/>
</dbReference>
<dbReference type="CDD" id="cd19499">
    <property type="entry name" value="RecA-like_ClpB_Hsp104-like"/>
    <property type="match status" value="1"/>
</dbReference>
<dbReference type="PRINTS" id="PR00300">
    <property type="entry name" value="CLPPROTEASEA"/>
</dbReference>
<dbReference type="InterPro" id="IPR003593">
    <property type="entry name" value="AAA+_ATPase"/>
</dbReference>
<dbReference type="AlphaFoldDB" id="A0A4P6YQU9"/>
<dbReference type="PANTHER" id="PTHR11638:SF18">
    <property type="entry name" value="HEAT SHOCK PROTEIN 104"/>
    <property type="match status" value="1"/>
</dbReference>
<dbReference type="PANTHER" id="PTHR11638">
    <property type="entry name" value="ATP-DEPENDENT CLP PROTEASE"/>
    <property type="match status" value="1"/>
</dbReference>
<evidence type="ECO:0000313" key="8">
    <source>
        <dbReference type="Proteomes" id="UP000292886"/>
    </source>
</evidence>
<accession>A0A4P6YQU9</accession>
<protein>
    <submittedName>
        <fullName evidence="7">ATP-dependent Clp protease ATP-binding subunit</fullName>
    </submittedName>
</protein>
<keyword evidence="8" id="KW-1185">Reference proteome</keyword>
<keyword evidence="3 7" id="KW-0067">ATP-binding</keyword>
<dbReference type="GO" id="GO:0006508">
    <property type="term" value="P:proteolysis"/>
    <property type="evidence" value="ECO:0007669"/>
    <property type="project" value="UniProtKB-KW"/>
</dbReference>
<evidence type="ECO:0000259" key="6">
    <source>
        <dbReference type="SMART" id="SM00382"/>
    </source>
</evidence>
<dbReference type="OrthoDB" id="2144783at2"/>
<evidence type="ECO:0000256" key="3">
    <source>
        <dbReference type="ARBA" id="ARBA00022840"/>
    </source>
</evidence>
<dbReference type="GO" id="GO:0016887">
    <property type="term" value="F:ATP hydrolysis activity"/>
    <property type="evidence" value="ECO:0007669"/>
    <property type="project" value="InterPro"/>
</dbReference>
<keyword evidence="2" id="KW-0547">Nucleotide-binding</keyword>
<keyword evidence="1" id="KW-0677">Repeat</keyword>
<reference evidence="8" key="1">
    <citation type="submission" date="2019-03" db="EMBL/GenBank/DDBJ databases">
        <title>Weissella sp. 26KH-42 Genome sequencing.</title>
        <authorList>
            <person name="Heo J."/>
            <person name="Kim S.-J."/>
            <person name="Kim J.-S."/>
            <person name="Hong S.-B."/>
            <person name="Kwon S.-W."/>
        </authorList>
    </citation>
    <scope>NUCLEOTIDE SEQUENCE [LARGE SCALE GENOMIC DNA]</scope>
    <source>
        <strain evidence="8">26KH-42</strain>
    </source>
</reference>
<gene>
    <name evidence="7" type="ORF">EQG49_00265</name>
</gene>
<dbReference type="InterPro" id="IPR018368">
    <property type="entry name" value="ClpA/B_CS1"/>
</dbReference>
<dbReference type="SMART" id="SM00382">
    <property type="entry name" value="AAA"/>
    <property type="match status" value="2"/>
</dbReference>
<feature type="domain" description="AAA+ ATPase" evidence="6">
    <location>
        <begin position="46"/>
        <end position="190"/>
    </location>
</feature>
<keyword evidence="7" id="KW-0378">Hydrolase</keyword>
<dbReference type="Gene3D" id="3.40.50.300">
    <property type="entry name" value="P-loop containing nucleotide triphosphate hydrolases"/>
    <property type="match status" value="2"/>
</dbReference>